<feature type="non-terminal residue" evidence="1">
    <location>
        <position position="1"/>
    </location>
</feature>
<proteinExistence type="predicted"/>
<comment type="caution">
    <text evidence="1">The sequence shown here is derived from an EMBL/GenBank/DDBJ whole genome shotgun (WGS) entry which is preliminary data.</text>
</comment>
<dbReference type="EMBL" id="LAZR01065434">
    <property type="protein sequence ID" value="KKK55550.1"/>
    <property type="molecule type" value="Genomic_DNA"/>
</dbReference>
<name>A0A0F8X3V2_9ZZZZ</name>
<evidence type="ECO:0000313" key="1">
    <source>
        <dbReference type="EMBL" id="KKK55550.1"/>
    </source>
</evidence>
<gene>
    <name evidence="1" type="ORF">LCGC14_3073400</name>
</gene>
<accession>A0A0F8X3V2</accession>
<protein>
    <submittedName>
        <fullName evidence="1">Uncharacterized protein</fullName>
    </submittedName>
</protein>
<reference evidence="1" key="1">
    <citation type="journal article" date="2015" name="Nature">
        <title>Complex archaea that bridge the gap between prokaryotes and eukaryotes.</title>
        <authorList>
            <person name="Spang A."/>
            <person name="Saw J.H."/>
            <person name="Jorgensen S.L."/>
            <person name="Zaremba-Niedzwiedzka K."/>
            <person name="Martijn J."/>
            <person name="Lind A.E."/>
            <person name="van Eijk R."/>
            <person name="Schleper C."/>
            <person name="Guy L."/>
            <person name="Ettema T.J."/>
        </authorList>
    </citation>
    <scope>NUCLEOTIDE SEQUENCE</scope>
</reference>
<organism evidence="1">
    <name type="scientific">marine sediment metagenome</name>
    <dbReference type="NCBI Taxonomy" id="412755"/>
    <lineage>
        <taxon>unclassified sequences</taxon>
        <taxon>metagenomes</taxon>
        <taxon>ecological metagenomes</taxon>
    </lineage>
</organism>
<dbReference type="AlphaFoldDB" id="A0A0F8X3V2"/>
<sequence length="50" mass="5750">EARNDFQELGGLNQLEEEINIGKLLSVIDTQKKHIKDLEGTVRMLTQNRL</sequence>